<name>A0A845FCD8_9BACI</name>
<feature type="transmembrane region" description="Helical" evidence="1">
    <location>
        <begin position="7"/>
        <end position="27"/>
    </location>
</feature>
<protein>
    <submittedName>
        <fullName evidence="2">Uncharacterized protein</fullName>
    </submittedName>
</protein>
<dbReference type="EMBL" id="WMFA01000004">
    <property type="protein sequence ID" value="MYL71600.1"/>
    <property type="molecule type" value="Genomic_DNA"/>
</dbReference>
<dbReference type="OrthoDB" id="2972366at2"/>
<comment type="caution">
    <text evidence="2">The sequence shown here is derived from an EMBL/GenBank/DDBJ whole genome shotgun (WGS) entry which is preliminary data.</text>
</comment>
<feature type="transmembrane region" description="Helical" evidence="1">
    <location>
        <begin position="67"/>
        <end position="91"/>
    </location>
</feature>
<reference evidence="2 3" key="1">
    <citation type="submission" date="2019-11" db="EMBL/GenBank/DDBJ databases">
        <title>Genome sequences of 17 halophilic strains isolated from different environments.</title>
        <authorList>
            <person name="Furrow R.E."/>
        </authorList>
    </citation>
    <scope>NUCLEOTIDE SEQUENCE [LARGE SCALE GENOMIC DNA]</scope>
    <source>
        <strain evidence="2 3">SL-4</strain>
    </source>
</reference>
<organism evidence="2 3">
    <name type="scientific">Halobacillus litoralis</name>
    <dbReference type="NCBI Taxonomy" id="45668"/>
    <lineage>
        <taxon>Bacteria</taxon>
        <taxon>Bacillati</taxon>
        <taxon>Bacillota</taxon>
        <taxon>Bacilli</taxon>
        <taxon>Bacillales</taxon>
        <taxon>Bacillaceae</taxon>
        <taxon>Halobacillus</taxon>
    </lineage>
</organism>
<feature type="transmembrane region" description="Helical" evidence="1">
    <location>
        <begin position="33"/>
        <end position="55"/>
    </location>
</feature>
<accession>A0A845FCD8</accession>
<sequence length="93" mass="10749">MKGKRFHAMNIILLMIISAAGLLAWFGNAMSQVTYSSINFAIMTTFVWWGVFYWIQFSRKETTWRVVWFLISFGTLLYWMAGGGASFYNLILG</sequence>
<dbReference type="AlphaFoldDB" id="A0A845FCD8"/>
<gene>
    <name evidence="2" type="ORF">GLW00_12100</name>
</gene>
<keyword evidence="1" id="KW-0472">Membrane</keyword>
<evidence type="ECO:0000313" key="2">
    <source>
        <dbReference type="EMBL" id="MYL71600.1"/>
    </source>
</evidence>
<evidence type="ECO:0000313" key="3">
    <source>
        <dbReference type="Proteomes" id="UP000450457"/>
    </source>
</evidence>
<dbReference type="Proteomes" id="UP000450457">
    <property type="component" value="Unassembled WGS sequence"/>
</dbReference>
<dbReference type="GeneID" id="78007746"/>
<dbReference type="RefSeq" id="WP_160914402.1">
    <property type="nucleotide sequence ID" value="NZ_WMFA01000004.1"/>
</dbReference>
<keyword evidence="1" id="KW-0812">Transmembrane</keyword>
<proteinExistence type="predicted"/>
<evidence type="ECO:0000256" key="1">
    <source>
        <dbReference type="SAM" id="Phobius"/>
    </source>
</evidence>
<keyword evidence="1" id="KW-1133">Transmembrane helix</keyword>